<sequence length="532" mass="59929">MTIDNGANKVEIQSSIKGLTGGGNIKQEWIQTLVQAKQQNQLTQEQLEKIFEDLGANSGSVSANIVRLLTLRAIILPKTLPDYLQYLDIQKPDQNPNQQQQISLEFQSQIRSYRNLLDSFLSEGAISVADLICYHKRMEYVPAVAWLFDGGQPGLWLKHQEYFVSKVQEYFKRFSSPRKEYAPLEKLFKEWGYQLYISSYPSSPKGGTRSTGSASSEKSENISIIEWLQSNIGEVIFQGLFLGIFLIYVVFQEPNHAHVLIYAIASGLIRVFLNKKQIDNALKVVGVLFTILITIMALRALMVNNYVVNNLGTESNNEPSRVKVNPDPVSQEPKADNNFEQTRAAIKKVVEDLKKTNDQVSKDIVIAALQETLGMGIDIQQYQNVIEAGSNVEQQNQWIAAIKSYQTNKGIEQKDGYITQPSPTEPSPTDTQLRKDIPNSSIFKFSTITKLALDQIVNEANNKEQTVQKIQNVLNVKKLDYEKAMQGDPVEIKKLVEAIKEYQQSKQLSKADGIIDQGGDTYNKLKEDLAKN</sequence>
<feature type="compositionally biased region" description="Polar residues" evidence="2">
    <location>
        <begin position="419"/>
        <end position="431"/>
    </location>
</feature>
<proteinExistence type="predicted"/>
<evidence type="ECO:0000256" key="3">
    <source>
        <dbReference type="SAM" id="Phobius"/>
    </source>
</evidence>
<evidence type="ECO:0000313" key="4">
    <source>
        <dbReference type="EMBL" id="MBD2544519.1"/>
    </source>
</evidence>
<keyword evidence="1" id="KW-0175">Coiled coil</keyword>
<gene>
    <name evidence="4" type="ORF">H6G72_11845</name>
</gene>
<name>A0ABR8ECE0_9CYAN</name>
<feature type="coiled-coil region" evidence="1">
    <location>
        <begin position="453"/>
        <end position="512"/>
    </location>
</feature>
<feature type="region of interest" description="Disordered" evidence="2">
    <location>
        <begin position="315"/>
        <end position="335"/>
    </location>
</feature>
<feature type="transmembrane region" description="Helical" evidence="3">
    <location>
        <begin position="257"/>
        <end position="273"/>
    </location>
</feature>
<keyword evidence="3" id="KW-0812">Transmembrane</keyword>
<protein>
    <submittedName>
        <fullName evidence="4">Uncharacterized protein</fullName>
    </submittedName>
</protein>
<reference evidence="4 5" key="1">
    <citation type="journal article" date="2020" name="ISME J.">
        <title>Comparative genomics reveals insights into cyanobacterial evolution and habitat adaptation.</title>
        <authorList>
            <person name="Chen M.Y."/>
            <person name="Teng W.K."/>
            <person name="Zhao L."/>
            <person name="Hu C.X."/>
            <person name="Zhou Y.K."/>
            <person name="Han B.P."/>
            <person name="Song L.R."/>
            <person name="Shu W.S."/>
        </authorList>
    </citation>
    <scope>NUCLEOTIDE SEQUENCE [LARGE SCALE GENOMIC DNA]</scope>
    <source>
        <strain evidence="4 5">FACHB-1370</strain>
    </source>
</reference>
<feature type="transmembrane region" description="Helical" evidence="3">
    <location>
        <begin position="285"/>
        <end position="307"/>
    </location>
</feature>
<organism evidence="4 5">
    <name type="scientific">Planktothricoides raciborskii FACHB-1370</name>
    <dbReference type="NCBI Taxonomy" id="2949576"/>
    <lineage>
        <taxon>Bacteria</taxon>
        <taxon>Bacillati</taxon>
        <taxon>Cyanobacteriota</taxon>
        <taxon>Cyanophyceae</taxon>
        <taxon>Oscillatoriophycideae</taxon>
        <taxon>Oscillatoriales</taxon>
        <taxon>Oscillatoriaceae</taxon>
        <taxon>Planktothricoides</taxon>
    </lineage>
</organism>
<feature type="coiled-coil region" evidence="1">
    <location>
        <begin position="26"/>
        <end position="53"/>
    </location>
</feature>
<evidence type="ECO:0000256" key="2">
    <source>
        <dbReference type="SAM" id="MobiDB-lite"/>
    </source>
</evidence>
<dbReference type="Proteomes" id="UP000641954">
    <property type="component" value="Unassembled WGS sequence"/>
</dbReference>
<keyword evidence="3" id="KW-0472">Membrane</keyword>
<dbReference type="RefSeq" id="WP_190878421.1">
    <property type="nucleotide sequence ID" value="NZ_JACJSK010000013.1"/>
</dbReference>
<feature type="transmembrane region" description="Helical" evidence="3">
    <location>
        <begin position="232"/>
        <end position="251"/>
    </location>
</feature>
<keyword evidence="3" id="KW-1133">Transmembrane helix</keyword>
<evidence type="ECO:0000256" key="1">
    <source>
        <dbReference type="SAM" id="Coils"/>
    </source>
</evidence>
<comment type="caution">
    <text evidence="4">The sequence shown here is derived from an EMBL/GenBank/DDBJ whole genome shotgun (WGS) entry which is preliminary data.</text>
</comment>
<dbReference type="EMBL" id="JACJSK010000013">
    <property type="protein sequence ID" value="MBD2544519.1"/>
    <property type="molecule type" value="Genomic_DNA"/>
</dbReference>
<feature type="region of interest" description="Disordered" evidence="2">
    <location>
        <begin position="412"/>
        <end position="433"/>
    </location>
</feature>
<keyword evidence="5" id="KW-1185">Reference proteome</keyword>
<accession>A0ABR8ECE0</accession>
<evidence type="ECO:0000313" key="5">
    <source>
        <dbReference type="Proteomes" id="UP000641954"/>
    </source>
</evidence>